<dbReference type="OrthoDB" id="2798875at2759"/>
<keyword evidence="2" id="KW-0560">Oxidoreductase</keyword>
<dbReference type="PANTHER" id="PTHR47706">
    <property type="entry name" value="NMRA-LIKE FAMILY PROTEIN"/>
    <property type="match status" value="1"/>
</dbReference>
<evidence type="ECO:0000256" key="1">
    <source>
        <dbReference type="ARBA" id="ARBA00022857"/>
    </source>
</evidence>
<dbReference type="InterPro" id="IPR051609">
    <property type="entry name" value="NmrA/Isoflavone_reductase-like"/>
</dbReference>
<organism evidence="4 5">
    <name type="scientific">Ceriporiopsis subvermispora (strain B)</name>
    <name type="common">White-rot fungus</name>
    <name type="synonym">Gelatoporia subvermispora</name>
    <dbReference type="NCBI Taxonomy" id="914234"/>
    <lineage>
        <taxon>Eukaryota</taxon>
        <taxon>Fungi</taxon>
        <taxon>Dikarya</taxon>
        <taxon>Basidiomycota</taxon>
        <taxon>Agaricomycotina</taxon>
        <taxon>Agaricomycetes</taxon>
        <taxon>Polyporales</taxon>
        <taxon>Gelatoporiaceae</taxon>
        <taxon>Gelatoporia</taxon>
    </lineage>
</organism>
<keyword evidence="1" id="KW-0521">NADP</keyword>
<reference evidence="4 5" key="1">
    <citation type="journal article" date="2012" name="Proc. Natl. Acad. Sci. U.S.A.">
        <title>Comparative genomics of Ceriporiopsis subvermispora and Phanerochaete chrysosporium provide insight into selective ligninolysis.</title>
        <authorList>
            <person name="Fernandez-Fueyo E."/>
            <person name="Ruiz-Duenas F.J."/>
            <person name="Ferreira P."/>
            <person name="Floudas D."/>
            <person name="Hibbett D.S."/>
            <person name="Canessa P."/>
            <person name="Larrondo L.F."/>
            <person name="James T.Y."/>
            <person name="Seelenfreund D."/>
            <person name="Lobos S."/>
            <person name="Polanco R."/>
            <person name="Tello M."/>
            <person name="Honda Y."/>
            <person name="Watanabe T."/>
            <person name="Watanabe T."/>
            <person name="Ryu J.S."/>
            <person name="Kubicek C.P."/>
            <person name="Schmoll M."/>
            <person name="Gaskell J."/>
            <person name="Hammel K.E."/>
            <person name="St John F.J."/>
            <person name="Vanden Wymelenberg A."/>
            <person name="Sabat G."/>
            <person name="Splinter BonDurant S."/>
            <person name="Syed K."/>
            <person name="Yadav J.S."/>
            <person name="Doddapaneni H."/>
            <person name="Subramanian V."/>
            <person name="Lavin J.L."/>
            <person name="Oguiza J.A."/>
            <person name="Perez G."/>
            <person name="Pisabarro A.G."/>
            <person name="Ramirez L."/>
            <person name="Santoyo F."/>
            <person name="Master E."/>
            <person name="Coutinho P.M."/>
            <person name="Henrissat B."/>
            <person name="Lombard V."/>
            <person name="Magnuson J.K."/>
            <person name="Kuees U."/>
            <person name="Hori C."/>
            <person name="Igarashi K."/>
            <person name="Samejima M."/>
            <person name="Held B.W."/>
            <person name="Barry K.W."/>
            <person name="LaButti K.M."/>
            <person name="Lapidus A."/>
            <person name="Lindquist E.A."/>
            <person name="Lucas S.M."/>
            <person name="Riley R."/>
            <person name="Salamov A.A."/>
            <person name="Hoffmeister D."/>
            <person name="Schwenk D."/>
            <person name="Hadar Y."/>
            <person name="Yarden O."/>
            <person name="de Vries R.P."/>
            <person name="Wiebenga A."/>
            <person name="Stenlid J."/>
            <person name="Eastwood D."/>
            <person name="Grigoriev I.V."/>
            <person name="Berka R.M."/>
            <person name="Blanchette R.A."/>
            <person name="Kersten P."/>
            <person name="Martinez A.T."/>
            <person name="Vicuna R."/>
            <person name="Cullen D."/>
        </authorList>
    </citation>
    <scope>NUCLEOTIDE SEQUENCE [LARGE SCALE GENOMIC DNA]</scope>
    <source>
        <strain evidence="4 5">B</strain>
    </source>
</reference>
<feature type="domain" description="NmrA-like" evidence="3">
    <location>
        <begin position="9"/>
        <end position="310"/>
    </location>
</feature>
<dbReference type="PANTHER" id="PTHR47706:SF9">
    <property type="entry name" value="NMRA-LIKE DOMAIN-CONTAINING PROTEIN-RELATED"/>
    <property type="match status" value="1"/>
</dbReference>
<evidence type="ECO:0000259" key="3">
    <source>
        <dbReference type="Pfam" id="PF05368"/>
    </source>
</evidence>
<evidence type="ECO:0000256" key="2">
    <source>
        <dbReference type="ARBA" id="ARBA00023002"/>
    </source>
</evidence>
<keyword evidence="5" id="KW-1185">Reference proteome</keyword>
<dbReference type="AlphaFoldDB" id="M2R1M7"/>
<dbReference type="Pfam" id="PF05368">
    <property type="entry name" value="NmrA"/>
    <property type="match status" value="1"/>
</dbReference>
<dbReference type="InterPro" id="IPR008030">
    <property type="entry name" value="NmrA-like"/>
</dbReference>
<name>M2R1M7_CERS8</name>
<sequence length="323" mass="36365">MVEADKPLVLVVGGATGKTGRSIVNALLKDGEFRVAVTTRPSSFAKAPVADLRSQGVDVRVADIETFSVNELRDLLSDVDILISTVLFELIREQKPLLTAAKNVGVKRVIPCDFGTPGKRGIRDLHDAKLCIRDFVKQLGIGYTFVDVGWWMQLLLPSSTASQAQSTARNREIYAKGDKKLLVTNLDHIGDYLVRILKDERTLDQYVIIWEDEVTQKEAWEIAERISGDAALDSLKINVPAEEIRRRAREGKAEFLRNHSQTAELKWVWNHYQYSLHVLGENTLDNAKSLGALDVRELYPDIVPMSMEEFAHEFYEVRPSTTD</sequence>
<dbReference type="Gene3D" id="3.90.25.10">
    <property type="entry name" value="UDP-galactose 4-epimerase, domain 1"/>
    <property type="match status" value="1"/>
</dbReference>
<protein>
    <recommendedName>
        <fullName evidence="3">NmrA-like domain-containing protein</fullName>
    </recommendedName>
</protein>
<dbReference type="Proteomes" id="UP000016930">
    <property type="component" value="Unassembled WGS sequence"/>
</dbReference>
<dbReference type="GO" id="GO:0016491">
    <property type="term" value="F:oxidoreductase activity"/>
    <property type="evidence" value="ECO:0007669"/>
    <property type="project" value="UniProtKB-KW"/>
</dbReference>
<evidence type="ECO:0000313" key="4">
    <source>
        <dbReference type="EMBL" id="EMD32157.1"/>
    </source>
</evidence>
<accession>M2R1M7</accession>
<dbReference type="Gene3D" id="3.40.50.720">
    <property type="entry name" value="NAD(P)-binding Rossmann-like Domain"/>
    <property type="match status" value="1"/>
</dbReference>
<proteinExistence type="predicted"/>
<gene>
    <name evidence="4" type="ORF">CERSUDRAFT_109048</name>
</gene>
<dbReference type="InterPro" id="IPR036291">
    <property type="entry name" value="NAD(P)-bd_dom_sf"/>
</dbReference>
<dbReference type="STRING" id="914234.M2R1M7"/>
<dbReference type="EMBL" id="KB445813">
    <property type="protein sequence ID" value="EMD32157.1"/>
    <property type="molecule type" value="Genomic_DNA"/>
</dbReference>
<evidence type="ECO:0000313" key="5">
    <source>
        <dbReference type="Proteomes" id="UP000016930"/>
    </source>
</evidence>
<dbReference type="SUPFAM" id="SSF51735">
    <property type="entry name" value="NAD(P)-binding Rossmann-fold domains"/>
    <property type="match status" value="1"/>
</dbReference>
<dbReference type="HOGENOM" id="CLU_044876_6_0_1"/>